<accession>A0ABS9E134</accession>
<keyword evidence="4" id="KW-0808">Transferase</keyword>
<dbReference type="PANTHER" id="PTHR30244">
    <property type="entry name" value="TRANSAMINASE"/>
    <property type="match status" value="1"/>
</dbReference>
<evidence type="ECO:0000313" key="4">
    <source>
        <dbReference type="EMBL" id="MCF3947636.1"/>
    </source>
</evidence>
<dbReference type="Gene3D" id="3.40.640.10">
    <property type="entry name" value="Type I PLP-dependent aspartate aminotransferase-like (Major domain)"/>
    <property type="match status" value="1"/>
</dbReference>
<evidence type="ECO:0000256" key="1">
    <source>
        <dbReference type="ARBA" id="ARBA00022898"/>
    </source>
</evidence>
<dbReference type="InterPro" id="IPR015424">
    <property type="entry name" value="PyrdxlP-dep_Trfase"/>
</dbReference>
<reference evidence="4 5" key="1">
    <citation type="submission" date="2022-01" db="EMBL/GenBank/DDBJ databases">
        <authorList>
            <person name="Won M."/>
            <person name="Kim S.-J."/>
            <person name="Kwon S.-W."/>
        </authorList>
    </citation>
    <scope>NUCLEOTIDE SEQUENCE [LARGE SCALE GENOMIC DNA]</scope>
    <source>
        <strain evidence="4 5">KCTC 23505</strain>
    </source>
</reference>
<dbReference type="PANTHER" id="PTHR30244:SF9">
    <property type="entry name" value="PROTEIN RV3402C"/>
    <property type="match status" value="1"/>
</dbReference>
<keyword evidence="4" id="KW-0032">Aminotransferase</keyword>
<organism evidence="4 5">
    <name type="scientific">Acidiphilium iwatense</name>
    <dbReference type="NCBI Taxonomy" id="768198"/>
    <lineage>
        <taxon>Bacteria</taxon>
        <taxon>Pseudomonadati</taxon>
        <taxon>Pseudomonadota</taxon>
        <taxon>Alphaproteobacteria</taxon>
        <taxon>Acetobacterales</taxon>
        <taxon>Acidocellaceae</taxon>
        <taxon>Acidiphilium</taxon>
    </lineage>
</organism>
<keyword evidence="5" id="KW-1185">Reference proteome</keyword>
<evidence type="ECO:0000256" key="2">
    <source>
        <dbReference type="ARBA" id="ARBA00037999"/>
    </source>
</evidence>
<dbReference type="SUPFAM" id="SSF53383">
    <property type="entry name" value="PLP-dependent transferases"/>
    <property type="match status" value="1"/>
</dbReference>
<dbReference type="Proteomes" id="UP001521209">
    <property type="component" value="Unassembled WGS sequence"/>
</dbReference>
<dbReference type="EMBL" id="JAKGBZ010000027">
    <property type="protein sequence ID" value="MCF3947636.1"/>
    <property type="molecule type" value="Genomic_DNA"/>
</dbReference>
<proteinExistence type="inferred from homology"/>
<sequence>MSVGRVPVYRAKLPAAAQILPYLEIIDGSRNYTNYGELVFLLEQRLRAIIAAPDCDVIAAASGTAALQAAILATAGRATKDRPYALIPSYTFVATAMAAEACGYVPVFADIDAESWAVQAAALLDHPALAKCGVVVPVAPYGRAHSQEEWVRFARRSGVTVAIDAAASFEALLADPAGLTGEIPVAVSFHATKSFSTGEGGAVIWSDKDGLARVAQALNFGFLRSRQSRSAGFNGKMSEYHAAVGLACLDQWKATAESVQNAVHAYRRVAARAGLEDRILTAPFVASNYALFKVETQAEADQVTASLGRAGIEHRFWYGRGVHAEPYFARRKRCLLPGTARIASRLIGIPMYPDIEPETISRIVGVLAGIIGRQPVPNHQYAA</sequence>
<comment type="similarity">
    <text evidence="2 3">Belongs to the DegT/DnrJ/EryC1 family.</text>
</comment>
<comment type="caution">
    <text evidence="4">The sequence shown here is derived from an EMBL/GenBank/DDBJ whole genome shotgun (WGS) entry which is preliminary data.</text>
</comment>
<dbReference type="PIRSF" id="PIRSF000390">
    <property type="entry name" value="PLP_StrS"/>
    <property type="match status" value="1"/>
</dbReference>
<dbReference type="Pfam" id="PF01041">
    <property type="entry name" value="DegT_DnrJ_EryC1"/>
    <property type="match status" value="1"/>
</dbReference>
<gene>
    <name evidence="4" type="ORF">L2A60_13210</name>
</gene>
<protein>
    <submittedName>
        <fullName evidence="4">DegT/DnrJ/EryC1/StrS family aminotransferase</fullName>
    </submittedName>
</protein>
<dbReference type="RefSeq" id="WP_235704888.1">
    <property type="nucleotide sequence ID" value="NZ_JAKGBZ010000027.1"/>
</dbReference>
<evidence type="ECO:0000313" key="5">
    <source>
        <dbReference type="Proteomes" id="UP001521209"/>
    </source>
</evidence>
<name>A0ABS9E134_9PROT</name>
<dbReference type="GO" id="GO:0008483">
    <property type="term" value="F:transaminase activity"/>
    <property type="evidence" value="ECO:0007669"/>
    <property type="project" value="UniProtKB-KW"/>
</dbReference>
<evidence type="ECO:0000256" key="3">
    <source>
        <dbReference type="RuleBase" id="RU004508"/>
    </source>
</evidence>
<keyword evidence="1 3" id="KW-0663">Pyridoxal phosphate</keyword>
<dbReference type="InterPro" id="IPR000653">
    <property type="entry name" value="DegT/StrS_aminotransferase"/>
</dbReference>
<dbReference type="InterPro" id="IPR015421">
    <property type="entry name" value="PyrdxlP-dep_Trfase_major"/>
</dbReference>